<evidence type="ECO:0000256" key="1">
    <source>
        <dbReference type="SAM" id="Phobius"/>
    </source>
</evidence>
<keyword evidence="1" id="KW-0472">Membrane</keyword>
<sequence length="43" mass="4535">MSTIAAEAPGRGRGDLTMRKSPVKIALFVLIILVLVAGLLTQI</sequence>
<comment type="caution">
    <text evidence="2">The sequence shown here is derived from an EMBL/GenBank/DDBJ whole genome shotgun (WGS) entry which is preliminary data.</text>
</comment>
<dbReference type="RefSeq" id="WP_276208458.1">
    <property type="nucleotide sequence ID" value="NZ_CP032788.1"/>
</dbReference>
<evidence type="ECO:0000313" key="2">
    <source>
        <dbReference type="EMBL" id="MEX3527550.1"/>
    </source>
</evidence>
<protein>
    <submittedName>
        <fullName evidence="2">Uncharacterized protein</fullName>
    </submittedName>
</protein>
<gene>
    <name evidence="2" type="ORF">VVR64_00485</name>
</gene>
<dbReference type="EMBL" id="JAYWMA010000001">
    <property type="protein sequence ID" value="MEX3527550.1"/>
    <property type="molecule type" value="Genomic_DNA"/>
</dbReference>
<keyword evidence="3" id="KW-1185">Reference proteome</keyword>
<evidence type="ECO:0000313" key="3">
    <source>
        <dbReference type="Proteomes" id="UP001558353"/>
    </source>
</evidence>
<organism evidence="2 3">
    <name type="scientific">Corynebacterium xerosis</name>
    <dbReference type="NCBI Taxonomy" id="1725"/>
    <lineage>
        <taxon>Bacteria</taxon>
        <taxon>Bacillati</taxon>
        <taxon>Actinomycetota</taxon>
        <taxon>Actinomycetes</taxon>
        <taxon>Mycobacteriales</taxon>
        <taxon>Corynebacteriaceae</taxon>
        <taxon>Corynebacterium</taxon>
    </lineage>
</organism>
<keyword evidence="1" id="KW-1133">Transmembrane helix</keyword>
<name>A0ABV3UQB2_9CORY</name>
<dbReference type="Proteomes" id="UP001558353">
    <property type="component" value="Unassembled WGS sequence"/>
</dbReference>
<keyword evidence="1" id="KW-0812">Transmembrane</keyword>
<proteinExistence type="predicted"/>
<reference evidence="2 3" key="1">
    <citation type="journal article" date="2024" name="Fungal Genet. Biol.">
        <title>The porcine skin microbiome exhibits broad fungal antagonism.</title>
        <authorList>
            <person name="De La Cruz K.F."/>
            <person name="Townsend E.C."/>
            <person name="Alex Cheong J.Z."/>
            <person name="Salamzade R."/>
            <person name="Liu A."/>
            <person name="Sandstrom S."/>
            <person name="Davila E."/>
            <person name="Huang L."/>
            <person name="Xu K.H."/>
            <person name="Wu S.Y."/>
            <person name="Meudt J.J."/>
            <person name="Shanmuganayagam D."/>
            <person name="Gibson A.L.F."/>
            <person name="Kalan L.R."/>
        </authorList>
    </citation>
    <scope>NUCLEOTIDE SEQUENCE [LARGE SCALE GENOMIC DNA]</scope>
    <source>
        <strain evidence="2 3">LK2569</strain>
    </source>
</reference>
<feature type="transmembrane region" description="Helical" evidence="1">
    <location>
        <begin position="21"/>
        <end position="40"/>
    </location>
</feature>
<accession>A0ABV3UQB2</accession>